<dbReference type="EMBL" id="JARXVH010000023">
    <property type="protein sequence ID" value="MDH6221558.1"/>
    <property type="molecule type" value="Genomic_DNA"/>
</dbReference>
<evidence type="ECO:0000259" key="2">
    <source>
        <dbReference type="Pfam" id="PF18065"/>
    </source>
</evidence>
<dbReference type="RefSeq" id="WP_348538969.1">
    <property type="nucleotide sequence ID" value="NZ_JARXVH010000023.1"/>
</dbReference>
<protein>
    <recommendedName>
        <fullName evidence="5">PatG C-terminal domain-containing protein</fullName>
    </recommendedName>
</protein>
<evidence type="ECO:0000313" key="3">
    <source>
        <dbReference type="EMBL" id="MDH6221558.1"/>
    </source>
</evidence>
<organism evidence="3 4">
    <name type="scientific">Streptomyces pseudovenezuelae</name>
    <dbReference type="NCBI Taxonomy" id="67350"/>
    <lineage>
        <taxon>Bacteria</taxon>
        <taxon>Bacillati</taxon>
        <taxon>Actinomycetota</taxon>
        <taxon>Actinomycetes</taxon>
        <taxon>Kitasatosporales</taxon>
        <taxon>Streptomycetaceae</taxon>
        <taxon>Streptomyces</taxon>
        <taxon>Streptomyces aurantiacus group</taxon>
    </lineage>
</organism>
<reference evidence="3 4" key="1">
    <citation type="submission" date="2023-04" db="EMBL/GenBank/DDBJ databases">
        <title>Forest soil microbial communities from Buena Vista Peninsula, Colon Province, Panama.</title>
        <authorList>
            <person name="Bouskill N."/>
        </authorList>
    </citation>
    <scope>NUCLEOTIDE SEQUENCE [LARGE SCALE GENOMIC DNA]</scope>
    <source>
        <strain evidence="3 4">GGS1</strain>
    </source>
</reference>
<dbReference type="Proteomes" id="UP001160499">
    <property type="component" value="Unassembled WGS sequence"/>
</dbReference>
<dbReference type="InterPro" id="IPR040636">
    <property type="entry name" value="PatG_C"/>
</dbReference>
<dbReference type="InterPro" id="IPR040483">
    <property type="entry name" value="PatG_dom"/>
</dbReference>
<accession>A0ABT6LZ22</accession>
<sequence>MISDESESANATAVVRPACEECGGTCGQGAEGDVGQNYLYAIGTVAARFPSLDIEKEFVQAWGKSSGQTLAIAAADMYAVLSQGQNLYLARQMCWIFQSGDIDLFILMPRSQVELADLVTCLAPTPNLINFSLVVGSVGGAAPPSMCNGIQLPVAVCEQVFSFTGQAFINSIVAEIKNDTQLTQSIGQYITDQHLTQTVDEFITARAQDAFSTLTLLSDNTGQIDEHRAINYLTFKSLALYKKVIEREINGFRLNSVTAQPDSLARTRRIQDVILLFAKTDTQEVARYFTRVDVTGQFPFLLNELALFFDHP</sequence>
<comment type="caution">
    <text evidence="3">The sequence shown here is derived from an EMBL/GenBank/DDBJ whole genome shotgun (WGS) entry which is preliminary data.</text>
</comment>
<name>A0ABT6LZ22_9ACTN</name>
<evidence type="ECO:0008006" key="5">
    <source>
        <dbReference type="Google" id="ProtNLM"/>
    </source>
</evidence>
<evidence type="ECO:0000313" key="4">
    <source>
        <dbReference type="Proteomes" id="UP001160499"/>
    </source>
</evidence>
<dbReference type="Pfam" id="PF18065">
    <property type="entry name" value="PatG_C"/>
    <property type="match status" value="1"/>
</dbReference>
<dbReference type="Pfam" id="PF18047">
    <property type="entry name" value="PatG_D"/>
    <property type="match status" value="1"/>
</dbReference>
<feature type="domain" description="PatG" evidence="1">
    <location>
        <begin position="38"/>
        <end position="124"/>
    </location>
</feature>
<evidence type="ECO:0000259" key="1">
    <source>
        <dbReference type="Pfam" id="PF18047"/>
    </source>
</evidence>
<gene>
    <name evidence="3" type="ORF">M2283_008905</name>
</gene>
<keyword evidence="4" id="KW-1185">Reference proteome</keyword>
<feature type="domain" description="PatG C-terminal" evidence="2">
    <location>
        <begin position="202"/>
        <end position="305"/>
    </location>
</feature>
<proteinExistence type="predicted"/>